<comment type="caution">
    <text evidence="1">The sequence shown here is derived from an EMBL/GenBank/DDBJ whole genome shotgun (WGS) entry which is preliminary data.</text>
</comment>
<sequence>MSIPMELGHLLSNLSSEVGGGPQVASEGFLVNVSRSALLGCLFIASWAVYNVFIYPRFLSPLRSLPRAKGGYPILGHALARFKQPLGEEYLRFVEEVPNEGIILFRDLFNSDHLLPTSTAALEDVLFKKSYIFEKPSELREFTSRILGRGILTVEGEIHKRQRKDITPNFTLRHTRQLASLSWSRTMGLVRGIASEIGSQAQCGSAMDQGDNSGIVDMNVWATRTTLDIIGTAGLGRDLKTLNTSRVALHEAYTAAFTGTWRKSFLYVAMLCRLTWLIDWIPWKVDEQFNQATDYLRRFCRESIVESRRSNGISSPNFLAKLIESNKFTDDNLVEQLLAFLAAGHETIAGSLGWSVYLLATHPSIQTALREEILSCASPQEWATQSPDIATRLERIPLLNAVCNETLRLYPSIPLTPRVAKQDTSILGCPVPKGTRVMIAPYAINRAPHLWGPTANEFKPERWIDEATGEAIFASPIVSVATPMAGGSLIGYLVNGGGSTKRKYRSLRQPPFYPPVWVFPPAWTFLYATMGYAIHHATVTGAVTSLTDPSATTLQGWASTAQTLFSTQLVFNYLWMPLFFSARKPSYALADLVLLGGNVAALIGTLWNNDRTAALMLVPYALWTGFAAYLNVGVGVLNNWTIEEMKRGE</sequence>
<accession>A0ACC3B9K1</accession>
<name>A0ACC3B9K1_9EURO</name>
<keyword evidence="2" id="KW-1185">Reference proteome</keyword>
<organism evidence="1 2">
    <name type="scientific">Aspergillus melleus</name>
    <dbReference type="NCBI Taxonomy" id="138277"/>
    <lineage>
        <taxon>Eukaryota</taxon>
        <taxon>Fungi</taxon>
        <taxon>Dikarya</taxon>
        <taxon>Ascomycota</taxon>
        <taxon>Pezizomycotina</taxon>
        <taxon>Eurotiomycetes</taxon>
        <taxon>Eurotiomycetidae</taxon>
        <taxon>Eurotiales</taxon>
        <taxon>Aspergillaceae</taxon>
        <taxon>Aspergillus</taxon>
        <taxon>Aspergillus subgen. Circumdati</taxon>
    </lineage>
</organism>
<evidence type="ECO:0000313" key="1">
    <source>
        <dbReference type="EMBL" id="KAK1147178.1"/>
    </source>
</evidence>
<dbReference type="EMBL" id="JAOPJF010000013">
    <property type="protein sequence ID" value="KAK1147178.1"/>
    <property type="molecule type" value="Genomic_DNA"/>
</dbReference>
<proteinExistence type="predicted"/>
<dbReference type="Proteomes" id="UP001177260">
    <property type="component" value="Unassembled WGS sequence"/>
</dbReference>
<protein>
    <submittedName>
        <fullName evidence="1">Uncharacterized protein</fullName>
    </submittedName>
</protein>
<gene>
    <name evidence="1" type="ORF">N8T08_001917</name>
</gene>
<reference evidence="1 2" key="1">
    <citation type="journal article" date="2023" name="ACS Omega">
        <title>Identification of the Neoaspergillic Acid Biosynthesis Gene Cluster by Establishing an In Vitro CRISPR-Ribonucleoprotein Genetic System in Aspergillus melleus.</title>
        <authorList>
            <person name="Yuan B."/>
            <person name="Grau M.F."/>
            <person name="Murata R.M."/>
            <person name="Torok T."/>
            <person name="Venkateswaran K."/>
            <person name="Stajich J.E."/>
            <person name="Wang C.C.C."/>
        </authorList>
    </citation>
    <scope>NUCLEOTIDE SEQUENCE [LARGE SCALE GENOMIC DNA]</scope>
    <source>
        <strain evidence="1 2">IMV 1140</strain>
    </source>
</reference>
<evidence type="ECO:0000313" key="2">
    <source>
        <dbReference type="Proteomes" id="UP001177260"/>
    </source>
</evidence>